<dbReference type="InterPro" id="IPR047817">
    <property type="entry name" value="ABC2_TM_bact-type"/>
</dbReference>
<keyword evidence="2 5" id="KW-0812">Transmembrane</keyword>
<dbReference type="PIRSF" id="PIRSF006648">
    <property type="entry name" value="DrrB"/>
    <property type="match status" value="1"/>
</dbReference>
<keyword evidence="4 5" id="KW-0472">Membrane</keyword>
<name>A0AA42CKR5_9HYPH</name>
<dbReference type="PANTHER" id="PTHR43229:SF2">
    <property type="entry name" value="NODULATION PROTEIN J"/>
    <property type="match status" value="1"/>
</dbReference>
<dbReference type="InterPro" id="IPR013525">
    <property type="entry name" value="ABC2_TM"/>
</dbReference>
<accession>A0AA42CKR5</accession>
<evidence type="ECO:0000256" key="4">
    <source>
        <dbReference type="ARBA" id="ARBA00023136"/>
    </source>
</evidence>
<keyword evidence="3 5" id="KW-1133">Transmembrane helix</keyword>
<evidence type="ECO:0000313" key="8">
    <source>
        <dbReference type="Proteomes" id="UP001165667"/>
    </source>
</evidence>
<evidence type="ECO:0000259" key="6">
    <source>
        <dbReference type="PROSITE" id="PS51012"/>
    </source>
</evidence>
<dbReference type="Proteomes" id="UP001165667">
    <property type="component" value="Unassembled WGS sequence"/>
</dbReference>
<comment type="subcellular location">
    <subcellularLocation>
        <location evidence="5">Cell inner membrane</location>
        <topology evidence="5">Multi-pass membrane protein</topology>
    </subcellularLocation>
    <subcellularLocation>
        <location evidence="1">Membrane</location>
        <topology evidence="1">Multi-pass membrane protein</topology>
    </subcellularLocation>
</comment>
<dbReference type="EMBL" id="JAMOIM010000001">
    <property type="protein sequence ID" value="MCW6506632.1"/>
    <property type="molecule type" value="Genomic_DNA"/>
</dbReference>
<reference evidence="7" key="1">
    <citation type="submission" date="2022-05" db="EMBL/GenBank/DDBJ databases">
        <authorList>
            <person name="Pankratov T."/>
        </authorList>
    </citation>
    <scope>NUCLEOTIDE SEQUENCE</scope>
    <source>
        <strain evidence="7">BP6-180914</strain>
    </source>
</reference>
<feature type="transmembrane region" description="Helical" evidence="5">
    <location>
        <begin position="64"/>
        <end position="88"/>
    </location>
</feature>
<feature type="domain" description="ABC transmembrane type-2" evidence="6">
    <location>
        <begin position="24"/>
        <end position="256"/>
    </location>
</feature>
<dbReference type="GO" id="GO:0140359">
    <property type="term" value="F:ABC-type transporter activity"/>
    <property type="evidence" value="ECO:0007669"/>
    <property type="project" value="InterPro"/>
</dbReference>
<keyword evidence="5" id="KW-0813">Transport</keyword>
<sequence>MTPWFSALSAIIWREFLRFRFQTSRLVSAIVRPTLWLVVFSAGFQNILGVSITPPYETYVTYDVYMLPGLIGMVLLFQGMQSSLALVFDREAGMLRLLLTAPVPRWFVLLAKLLASALLGVTQAYVFLLIAFLFQVDIPPLAPATLLPALFLSSFTLAALGLLLTVYVRRMENFAGTMNFVIFPAFFFSTALYPAWKVQESGATWIVWLIRINPFAYVVELLRFSTYGTLNPLALAVTIVAGAVAFLLAAWGYDPQRGMLGRKARDEG</sequence>
<dbReference type="InterPro" id="IPR022403">
    <property type="entry name" value="Alc_ABC_transptr_permease"/>
</dbReference>
<organism evidence="7 8">
    <name type="scientific">Lichenifustis flavocetrariae</name>
    <dbReference type="NCBI Taxonomy" id="2949735"/>
    <lineage>
        <taxon>Bacteria</taxon>
        <taxon>Pseudomonadati</taxon>
        <taxon>Pseudomonadota</taxon>
        <taxon>Alphaproteobacteria</taxon>
        <taxon>Hyphomicrobiales</taxon>
        <taxon>Lichenihabitantaceae</taxon>
        <taxon>Lichenifustis</taxon>
    </lineage>
</organism>
<dbReference type="InterPro" id="IPR051784">
    <property type="entry name" value="Nod_factor_ABC_transporter"/>
</dbReference>
<evidence type="ECO:0000256" key="2">
    <source>
        <dbReference type="ARBA" id="ARBA00022692"/>
    </source>
</evidence>
<dbReference type="GO" id="GO:0043190">
    <property type="term" value="C:ATP-binding cassette (ABC) transporter complex"/>
    <property type="evidence" value="ECO:0007669"/>
    <property type="project" value="InterPro"/>
</dbReference>
<keyword evidence="5" id="KW-1003">Cell membrane</keyword>
<gene>
    <name evidence="7" type="ORF">M8523_01180</name>
</gene>
<protein>
    <recommendedName>
        <fullName evidence="5">Transport permease protein</fullName>
    </recommendedName>
</protein>
<evidence type="ECO:0000313" key="7">
    <source>
        <dbReference type="EMBL" id="MCW6506632.1"/>
    </source>
</evidence>
<keyword evidence="8" id="KW-1185">Reference proteome</keyword>
<feature type="transmembrane region" description="Helical" evidence="5">
    <location>
        <begin position="180"/>
        <end position="196"/>
    </location>
</feature>
<dbReference type="RefSeq" id="WP_282582988.1">
    <property type="nucleotide sequence ID" value="NZ_JAMOIM010000001.1"/>
</dbReference>
<feature type="transmembrane region" description="Helical" evidence="5">
    <location>
        <begin position="109"/>
        <end position="134"/>
    </location>
</feature>
<dbReference type="PROSITE" id="PS51012">
    <property type="entry name" value="ABC_TM2"/>
    <property type="match status" value="1"/>
</dbReference>
<feature type="transmembrane region" description="Helical" evidence="5">
    <location>
        <begin position="234"/>
        <end position="253"/>
    </location>
</feature>
<comment type="similarity">
    <text evidence="5">Belongs to the ABC-2 integral membrane protein family.</text>
</comment>
<dbReference type="PANTHER" id="PTHR43229">
    <property type="entry name" value="NODULATION PROTEIN J"/>
    <property type="match status" value="1"/>
</dbReference>
<dbReference type="InterPro" id="IPR000412">
    <property type="entry name" value="ABC_2_transport"/>
</dbReference>
<feature type="transmembrane region" description="Helical" evidence="5">
    <location>
        <begin position="26"/>
        <end position="44"/>
    </location>
</feature>
<dbReference type="AlphaFoldDB" id="A0AA42CKR5"/>
<dbReference type="Pfam" id="PF01061">
    <property type="entry name" value="ABC2_membrane"/>
    <property type="match status" value="1"/>
</dbReference>
<evidence type="ECO:0000256" key="3">
    <source>
        <dbReference type="ARBA" id="ARBA00022989"/>
    </source>
</evidence>
<proteinExistence type="inferred from homology"/>
<evidence type="ECO:0000256" key="5">
    <source>
        <dbReference type="RuleBase" id="RU361157"/>
    </source>
</evidence>
<dbReference type="NCBIfam" id="TIGR03861">
    <property type="entry name" value="phenyl_ABC_PedC"/>
    <property type="match status" value="1"/>
</dbReference>
<comment type="caution">
    <text evidence="7">The sequence shown here is derived from an EMBL/GenBank/DDBJ whole genome shotgun (WGS) entry which is preliminary data.</text>
</comment>
<feature type="transmembrane region" description="Helical" evidence="5">
    <location>
        <begin position="146"/>
        <end position="168"/>
    </location>
</feature>
<evidence type="ECO:0000256" key="1">
    <source>
        <dbReference type="ARBA" id="ARBA00004141"/>
    </source>
</evidence>